<reference evidence="2 3" key="1">
    <citation type="journal article" date="2015" name="Nature">
        <title>rRNA introns, odd ribosomes, and small enigmatic genomes across a large radiation of phyla.</title>
        <authorList>
            <person name="Brown C.T."/>
            <person name="Hug L.A."/>
            <person name="Thomas B.C."/>
            <person name="Sharon I."/>
            <person name="Castelle C.J."/>
            <person name="Singh A."/>
            <person name="Wilkins M.J."/>
            <person name="Williams K.H."/>
            <person name="Banfield J.F."/>
        </authorList>
    </citation>
    <scope>NUCLEOTIDE SEQUENCE [LARGE SCALE GENOMIC DNA]</scope>
</reference>
<gene>
    <name evidence="2" type="ORF">US52_C0035G0003</name>
</gene>
<dbReference type="InterPro" id="IPR011051">
    <property type="entry name" value="RmlC_Cupin_sf"/>
</dbReference>
<name>A0A0G0H9C7_9BACT</name>
<dbReference type="InterPro" id="IPR013096">
    <property type="entry name" value="Cupin_2"/>
</dbReference>
<dbReference type="EMBL" id="LBTH01000035">
    <property type="protein sequence ID" value="KKQ35120.1"/>
    <property type="molecule type" value="Genomic_DNA"/>
</dbReference>
<sequence length="119" mass="13923">MKYKPTDNIKPTVREDYSKKIIFDITDLPDGGHMLQEVTIPPKTKQRSHYHEIQTEIFYILEGEAELIINDQRFIAKPSDAFVCSPGDKHNIWNKSDKAFKLLVFKVNRPEDSEDSIWE</sequence>
<feature type="domain" description="Cupin type-2" evidence="1">
    <location>
        <begin position="37"/>
        <end position="104"/>
    </location>
</feature>
<comment type="caution">
    <text evidence="2">The sequence shown here is derived from an EMBL/GenBank/DDBJ whole genome shotgun (WGS) entry which is preliminary data.</text>
</comment>
<dbReference type="InterPro" id="IPR014710">
    <property type="entry name" value="RmlC-like_jellyroll"/>
</dbReference>
<dbReference type="Gene3D" id="2.60.120.10">
    <property type="entry name" value="Jelly Rolls"/>
    <property type="match status" value="1"/>
</dbReference>
<evidence type="ECO:0000259" key="1">
    <source>
        <dbReference type="Pfam" id="PF07883"/>
    </source>
</evidence>
<dbReference type="PANTHER" id="PTHR43346:SF1">
    <property type="entry name" value="QUERCETIN 2,3-DIOXYGENASE-RELATED"/>
    <property type="match status" value="1"/>
</dbReference>
<dbReference type="AlphaFoldDB" id="A0A0G0H9C7"/>
<accession>A0A0G0H9C7</accession>
<dbReference type="PANTHER" id="PTHR43346">
    <property type="entry name" value="LIGAND BINDING DOMAIN PROTEIN, PUTATIVE (AFU_ORTHOLOGUE AFUA_6G14370)-RELATED"/>
    <property type="match status" value="1"/>
</dbReference>
<dbReference type="SUPFAM" id="SSF51182">
    <property type="entry name" value="RmlC-like cupins"/>
    <property type="match status" value="1"/>
</dbReference>
<proteinExistence type="predicted"/>
<dbReference type="InterPro" id="IPR052538">
    <property type="entry name" value="Flavonoid_dioxygenase-like"/>
</dbReference>
<evidence type="ECO:0000313" key="2">
    <source>
        <dbReference type="EMBL" id="KKQ35120.1"/>
    </source>
</evidence>
<evidence type="ECO:0000313" key="3">
    <source>
        <dbReference type="Proteomes" id="UP000034852"/>
    </source>
</evidence>
<organism evidence="2 3">
    <name type="scientific">candidate division WS6 bacterium GW2011_GWA2_37_6</name>
    <dbReference type="NCBI Taxonomy" id="1619087"/>
    <lineage>
        <taxon>Bacteria</taxon>
        <taxon>Candidatus Dojkabacteria</taxon>
    </lineage>
</organism>
<protein>
    <submittedName>
        <fullName evidence="2">Carbohydrate-binding protein</fullName>
    </submittedName>
</protein>
<dbReference type="Pfam" id="PF07883">
    <property type="entry name" value="Cupin_2"/>
    <property type="match status" value="1"/>
</dbReference>
<dbReference type="Proteomes" id="UP000034852">
    <property type="component" value="Unassembled WGS sequence"/>
</dbReference>